<protein>
    <submittedName>
        <fullName evidence="1">Uncharacterized protein</fullName>
    </submittedName>
</protein>
<comment type="caution">
    <text evidence="1">The sequence shown here is derived from an EMBL/GenBank/DDBJ whole genome shotgun (WGS) entry which is preliminary data.</text>
</comment>
<evidence type="ECO:0000313" key="1">
    <source>
        <dbReference type="EMBL" id="TLQ39180.1"/>
    </source>
</evidence>
<dbReference type="EMBL" id="VAWE01000002">
    <property type="protein sequence ID" value="TLQ39180.1"/>
    <property type="molecule type" value="Genomic_DNA"/>
</dbReference>
<evidence type="ECO:0000313" key="2">
    <source>
        <dbReference type="Proteomes" id="UP000305921"/>
    </source>
</evidence>
<name>A0A5R9DRH5_9ACTN</name>
<sequence>MADYAHKGRFTGRRETGTDYSVLFIGSNDFVEKGTVWDRDAEAFREGREFRAFKDLTDFHAFSFDARDGASHLSLFAFLDSDDATIGTVFIAETHTEEFEFLGCDCSCSCCCECCTNADTQCHCGCSCEIIPTTA</sequence>
<organism evidence="1 2">
    <name type="scientific">Streptomyces marianii</name>
    <dbReference type="NCBI Taxonomy" id="1817406"/>
    <lineage>
        <taxon>Bacteria</taxon>
        <taxon>Bacillati</taxon>
        <taxon>Actinomycetota</taxon>
        <taxon>Actinomycetes</taxon>
        <taxon>Kitasatosporales</taxon>
        <taxon>Streptomycetaceae</taxon>
        <taxon>Streptomyces</taxon>
    </lineage>
</organism>
<gene>
    <name evidence="1" type="ORF">FEF34_37905</name>
</gene>
<dbReference type="AlphaFoldDB" id="A0A5R9DRH5"/>
<dbReference type="Proteomes" id="UP000305921">
    <property type="component" value="Unassembled WGS sequence"/>
</dbReference>
<keyword evidence="2" id="KW-1185">Reference proteome</keyword>
<accession>A0A5R9DRH5</accession>
<proteinExistence type="predicted"/>
<dbReference type="RefSeq" id="WP_138057992.1">
    <property type="nucleotide sequence ID" value="NZ_VAWE01000002.1"/>
</dbReference>
<reference evidence="1 2" key="1">
    <citation type="submission" date="2019-05" db="EMBL/GenBank/DDBJ databases">
        <title>Streptomyces marianii sp. nov., a novel marine actinomycete from southern coast of India.</title>
        <authorList>
            <person name="Iniyan A.M."/>
            <person name="Wink J."/>
            <person name="Ramprasad E."/>
            <person name="Ramana C.V."/>
            <person name="Bunk B."/>
            <person name="Sproer C."/>
            <person name="Joseph F.-J.R.S."/>
            <person name="Vincent S.G.P."/>
        </authorList>
    </citation>
    <scope>NUCLEOTIDE SEQUENCE [LARGE SCALE GENOMIC DNA]</scope>
    <source>
        <strain evidence="1 2">ICN19</strain>
    </source>
</reference>